<evidence type="ECO:0000256" key="5">
    <source>
        <dbReference type="ARBA" id="ARBA00022679"/>
    </source>
</evidence>
<keyword evidence="6 9" id="KW-0812">Transmembrane</keyword>
<dbReference type="Gene3D" id="1.20.120.1780">
    <property type="entry name" value="UbiA prenyltransferase"/>
    <property type="match status" value="1"/>
</dbReference>
<dbReference type="Gene3D" id="1.10.357.140">
    <property type="entry name" value="UbiA prenyltransferase"/>
    <property type="match status" value="1"/>
</dbReference>
<keyword evidence="5" id="KW-0808">Transferase</keyword>
<dbReference type="InterPro" id="IPR039653">
    <property type="entry name" value="Prenyltransferase"/>
</dbReference>
<feature type="transmembrane region" description="Helical" evidence="9">
    <location>
        <begin position="69"/>
        <end position="87"/>
    </location>
</feature>
<proteinExistence type="inferred from homology"/>
<reference evidence="10 11" key="1">
    <citation type="submission" date="2016-04" db="EMBL/GenBank/DDBJ databases">
        <authorList>
            <person name="Chen L."/>
            <person name="Zhuang W."/>
            <person name="Wang G."/>
        </authorList>
    </citation>
    <scope>NUCLEOTIDE SEQUENCE [LARGE SCALE GENOMIC DNA]</scope>
    <source>
        <strain evidence="11">GR20</strain>
    </source>
</reference>
<keyword evidence="11" id="KW-1185">Reference proteome</keyword>
<dbReference type="Proteomes" id="UP000192277">
    <property type="component" value="Unassembled WGS sequence"/>
</dbReference>
<evidence type="ECO:0000256" key="9">
    <source>
        <dbReference type="SAM" id="Phobius"/>
    </source>
</evidence>
<feature type="transmembrane region" description="Helical" evidence="9">
    <location>
        <begin position="289"/>
        <end position="314"/>
    </location>
</feature>
<protein>
    <submittedName>
        <fullName evidence="10">4-hydroxybenzoate octaprenyltransferase</fullName>
    </submittedName>
</protein>
<dbReference type="InterPro" id="IPR006371">
    <property type="entry name" value="Polyprenyltransferase_UbiA-li"/>
</dbReference>
<gene>
    <name evidence="10" type="ORF">A4D02_12115</name>
</gene>
<name>A0ABX3NPQ0_9BACT</name>
<dbReference type="InterPro" id="IPR044878">
    <property type="entry name" value="UbiA_sf"/>
</dbReference>
<feature type="transmembrane region" description="Helical" evidence="9">
    <location>
        <begin position="134"/>
        <end position="155"/>
    </location>
</feature>
<dbReference type="EMBL" id="LWBO01000044">
    <property type="protein sequence ID" value="OQP42323.1"/>
    <property type="molecule type" value="Genomic_DNA"/>
</dbReference>
<feature type="transmembrane region" description="Helical" evidence="9">
    <location>
        <begin position="162"/>
        <end position="182"/>
    </location>
</feature>
<dbReference type="PANTHER" id="PTHR11048:SF28">
    <property type="entry name" value="4-HYDROXYBENZOATE POLYPRENYLTRANSFERASE, MITOCHONDRIAL"/>
    <property type="match status" value="1"/>
</dbReference>
<feature type="transmembrane region" description="Helical" evidence="9">
    <location>
        <begin position="107"/>
        <end position="128"/>
    </location>
</feature>
<dbReference type="Pfam" id="PF01040">
    <property type="entry name" value="UbiA"/>
    <property type="match status" value="1"/>
</dbReference>
<feature type="transmembrane region" description="Helical" evidence="9">
    <location>
        <begin position="259"/>
        <end position="277"/>
    </location>
</feature>
<evidence type="ECO:0000256" key="2">
    <source>
        <dbReference type="ARBA" id="ARBA00004141"/>
    </source>
</evidence>
<evidence type="ECO:0000256" key="4">
    <source>
        <dbReference type="ARBA" id="ARBA00022475"/>
    </source>
</evidence>
<sequence length="319" mass="35596">MSTVKKYLSLIKFAHTIFAMPFALIGFMLGVYAMVRNGLGEAHDMLGPHGESIHSIVRFTPNYVSLAKLLGLVVLCMIFARSAAMAFNRYLDREFDAQNPRTAVREIPAGILKADNVLLFTFFCAVAFMVTTWFINRICFLLSPVALFVVLFYSYTKRFTPLCHLVLGLGLSLAPIGAYLAVTGVFSLLPILFSFTVIFWVSGFDIIYALQDEEFDKSKKLHSIPAWLGKKKGLRVSELLHILSAACVITAGVYGHFHWFYWVGVAVFAGMLLYQHSIVKPTDLRRVNLAFMTANGIASVVFAVFVITDLVIAYKTMTN</sequence>
<feature type="transmembrane region" description="Helical" evidence="9">
    <location>
        <begin position="12"/>
        <end position="35"/>
    </location>
</feature>
<evidence type="ECO:0000313" key="11">
    <source>
        <dbReference type="Proteomes" id="UP000192277"/>
    </source>
</evidence>
<comment type="similarity">
    <text evidence="3">Belongs to the UbiA prenyltransferase family.</text>
</comment>
<evidence type="ECO:0000256" key="3">
    <source>
        <dbReference type="ARBA" id="ARBA00005985"/>
    </source>
</evidence>
<comment type="cofactor">
    <cofactor evidence="1">
        <name>Mg(2+)</name>
        <dbReference type="ChEBI" id="CHEBI:18420"/>
    </cofactor>
</comment>
<dbReference type="NCBIfam" id="TIGR01475">
    <property type="entry name" value="ubiA_other"/>
    <property type="match status" value="1"/>
</dbReference>
<evidence type="ECO:0000256" key="1">
    <source>
        <dbReference type="ARBA" id="ARBA00001946"/>
    </source>
</evidence>
<organism evidence="10 11">
    <name type="scientific">Niastella koreensis</name>
    <dbReference type="NCBI Taxonomy" id="354356"/>
    <lineage>
        <taxon>Bacteria</taxon>
        <taxon>Pseudomonadati</taxon>
        <taxon>Bacteroidota</taxon>
        <taxon>Chitinophagia</taxon>
        <taxon>Chitinophagales</taxon>
        <taxon>Chitinophagaceae</taxon>
        <taxon>Niastella</taxon>
    </lineage>
</organism>
<keyword evidence="4" id="KW-1003">Cell membrane</keyword>
<dbReference type="PANTHER" id="PTHR11048">
    <property type="entry name" value="PRENYLTRANSFERASES"/>
    <property type="match status" value="1"/>
</dbReference>
<evidence type="ECO:0000256" key="6">
    <source>
        <dbReference type="ARBA" id="ARBA00022692"/>
    </source>
</evidence>
<dbReference type="CDD" id="cd13959">
    <property type="entry name" value="PT_UbiA_COQ2"/>
    <property type="match status" value="1"/>
</dbReference>
<dbReference type="InterPro" id="IPR000537">
    <property type="entry name" value="UbiA_prenyltransferase"/>
</dbReference>
<keyword evidence="7 9" id="KW-1133">Transmembrane helix</keyword>
<comment type="subcellular location">
    <subcellularLocation>
        <location evidence="2">Membrane</location>
        <topology evidence="2">Multi-pass membrane protein</topology>
    </subcellularLocation>
</comment>
<dbReference type="RefSeq" id="WP_014220606.1">
    <property type="nucleotide sequence ID" value="NZ_LWBO01000044.1"/>
</dbReference>
<evidence type="ECO:0000313" key="10">
    <source>
        <dbReference type="EMBL" id="OQP42323.1"/>
    </source>
</evidence>
<feature type="transmembrane region" description="Helical" evidence="9">
    <location>
        <begin position="188"/>
        <end position="210"/>
    </location>
</feature>
<keyword evidence="8 9" id="KW-0472">Membrane</keyword>
<comment type="caution">
    <text evidence="10">The sequence shown here is derived from an EMBL/GenBank/DDBJ whole genome shotgun (WGS) entry which is preliminary data.</text>
</comment>
<accession>A0ABX3NPQ0</accession>
<evidence type="ECO:0000256" key="8">
    <source>
        <dbReference type="ARBA" id="ARBA00023136"/>
    </source>
</evidence>
<evidence type="ECO:0000256" key="7">
    <source>
        <dbReference type="ARBA" id="ARBA00022989"/>
    </source>
</evidence>